<proteinExistence type="predicted"/>
<dbReference type="AlphaFoldDB" id="A0A074JQP0"/>
<dbReference type="STRING" id="1353528.DT23_15095"/>
<gene>
    <name evidence="1" type="ORF">DT23_15095</name>
</gene>
<protein>
    <submittedName>
        <fullName evidence="1">Uncharacterized protein</fullName>
    </submittedName>
</protein>
<organism evidence="1 2">
    <name type="scientific">Thioclava indica</name>
    <dbReference type="NCBI Taxonomy" id="1353528"/>
    <lineage>
        <taxon>Bacteria</taxon>
        <taxon>Pseudomonadati</taxon>
        <taxon>Pseudomonadota</taxon>
        <taxon>Alphaproteobacteria</taxon>
        <taxon>Rhodobacterales</taxon>
        <taxon>Paracoccaceae</taxon>
        <taxon>Thioclava</taxon>
    </lineage>
</organism>
<comment type="caution">
    <text evidence="1">The sequence shown here is derived from an EMBL/GenBank/DDBJ whole genome shotgun (WGS) entry which is preliminary data.</text>
</comment>
<evidence type="ECO:0000313" key="2">
    <source>
        <dbReference type="Proteomes" id="UP000027471"/>
    </source>
</evidence>
<reference evidence="1 2" key="1">
    <citation type="journal article" date="2015" name="Antonie Van Leeuwenhoek">
        <title>Thioclava indica sp. nov., isolated from surface seawater of the Indian Ocean.</title>
        <authorList>
            <person name="Liu Y."/>
            <person name="Lai Q."/>
            <person name="Du J."/>
            <person name="Xu H."/>
            <person name="Jiang L."/>
            <person name="Shao Z."/>
        </authorList>
    </citation>
    <scope>NUCLEOTIDE SEQUENCE [LARGE SCALE GENOMIC DNA]</scope>
    <source>
        <strain evidence="1 2">DT23-4</strain>
    </source>
</reference>
<sequence>MNNTFENAVTPEVWCERLRSQGAEVSARVLRAKARSCGHYYALGRVMLLSAEHVEAILSAEGAQVRRGGQTARSWSHAK</sequence>
<dbReference type="EMBL" id="AUNB01000026">
    <property type="protein sequence ID" value="KEO59951.1"/>
    <property type="molecule type" value="Genomic_DNA"/>
</dbReference>
<accession>A0A074JQP0</accession>
<evidence type="ECO:0000313" key="1">
    <source>
        <dbReference type="EMBL" id="KEO59951.1"/>
    </source>
</evidence>
<keyword evidence="2" id="KW-1185">Reference proteome</keyword>
<dbReference type="eggNOG" id="ENOG5033GHV">
    <property type="taxonomic scope" value="Bacteria"/>
</dbReference>
<name>A0A074JQP0_9RHOB</name>
<dbReference type="Proteomes" id="UP000027471">
    <property type="component" value="Unassembled WGS sequence"/>
</dbReference>